<feature type="transmembrane region" description="Helical" evidence="2">
    <location>
        <begin position="9"/>
        <end position="27"/>
    </location>
</feature>
<feature type="domain" description="MurNAc-LAA" evidence="3">
    <location>
        <begin position="275"/>
        <end position="390"/>
    </location>
</feature>
<evidence type="ECO:0000313" key="5">
    <source>
        <dbReference type="Proteomes" id="UP000184612"/>
    </source>
</evidence>
<dbReference type="Gene3D" id="3.40.630.40">
    <property type="entry name" value="Zn-dependent exopeptidases"/>
    <property type="match status" value="1"/>
</dbReference>
<dbReference type="EMBL" id="FRFD01000017">
    <property type="protein sequence ID" value="SHO54124.1"/>
    <property type="molecule type" value="Genomic_DNA"/>
</dbReference>
<dbReference type="CDD" id="cd02696">
    <property type="entry name" value="MurNAc-LAA"/>
    <property type="match status" value="1"/>
</dbReference>
<dbReference type="STRING" id="1121345.SAMN02745217_04570"/>
<dbReference type="InterPro" id="IPR050695">
    <property type="entry name" value="N-acetylmuramoyl_amidase_3"/>
</dbReference>
<evidence type="ECO:0000256" key="1">
    <source>
        <dbReference type="ARBA" id="ARBA00022801"/>
    </source>
</evidence>
<dbReference type="AlphaFoldDB" id="A0A1M7YNA5"/>
<dbReference type="InterPro" id="IPR002508">
    <property type="entry name" value="MurNAc-LAA_cat"/>
</dbReference>
<evidence type="ECO:0000313" key="4">
    <source>
        <dbReference type="EMBL" id="SHO54124.1"/>
    </source>
</evidence>
<proteinExistence type="predicted"/>
<keyword evidence="2" id="KW-0812">Transmembrane</keyword>
<dbReference type="Pfam" id="PF01520">
    <property type="entry name" value="Amidase_3"/>
    <property type="match status" value="1"/>
</dbReference>
<dbReference type="Proteomes" id="UP000184612">
    <property type="component" value="Unassembled WGS sequence"/>
</dbReference>
<gene>
    <name evidence="4" type="ORF">SAMN02745217_04570</name>
</gene>
<keyword evidence="2" id="KW-1133">Transmembrane helix</keyword>
<dbReference type="SMART" id="SM00646">
    <property type="entry name" value="Ami_3"/>
    <property type="match status" value="1"/>
</dbReference>
<keyword evidence="5" id="KW-1185">Reference proteome</keyword>
<dbReference type="SUPFAM" id="SSF53187">
    <property type="entry name" value="Zn-dependent exopeptidases"/>
    <property type="match status" value="1"/>
</dbReference>
<dbReference type="RefSeq" id="WP_073591175.1">
    <property type="nucleotide sequence ID" value="NZ_FRFD01000017.1"/>
</dbReference>
<keyword evidence="2" id="KW-0472">Membrane</keyword>
<dbReference type="GO" id="GO:0030288">
    <property type="term" value="C:outer membrane-bounded periplasmic space"/>
    <property type="evidence" value="ECO:0007669"/>
    <property type="project" value="TreeGrafter"/>
</dbReference>
<reference evidence="4 5" key="1">
    <citation type="submission" date="2016-12" db="EMBL/GenBank/DDBJ databases">
        <authorList>
            <person name="Song W.-J."/>
            <person name="Kurnit D.M."/>
        </authorList>
    </citation>
    <scope>NUCLEOTIDE SEQUENCE [LARGE SCALE GENOMIC DNA]</scope>
    <source>
        <strain evidence="4 5">DSM 12503</strain>
    </source>
</reference>
<dbReference type="GO" id="GO:0009253">
    <property type="term" value="P:peptidoglycan catabolic process"/>
    <property type="evidence" value="ECO:0007669"/>
    <property type="project" value="InterPro"/>
</dbReference>
<sequence>MGEKALKNIAAFTFILMLSVMILSIFISGRQRVYNPNSAFAEMKATFYEHKNKSKDYLSTAEELKGELGEKYIIIKNAGNNSTYTINENYMKKEITLTIKGLNEQNLTEDEIVRVNQGQTYKGAVSGENTEQGGYLVPEVLSASGETSYYGRVPEALKADPVNDFTISYEMLNEKEYEAEIHFTLDHVYAPVLFEEDGQIYVALKEPSKAYDNIVVLDAGHGGKDPGAEAIDGSCYEKSINLKILLDLKEILDGENIKVYYTRTGDETVYLNPRVNLANETKADLFLSIHCNSSESSQPRGIEVLYKSDWNQGSFTSEKLASIALDEMKNISGHINRGLVAGDEMLIIHKSQVPVALIEVGFLSNEEELSFLKSRDSEKDIAQAISVVIKKALEEKKNAGD</sequence>
<accession>A0A1M7YNA5</accession>
<dbReference type="GO" id="GO:0008745">
    <property type="term" value="F:N-acetylmuramoyl-L-alanine amidase activity"/>
    <property type="evidence" value="ECO:0007669"/>
    <property type="project" value="InterPro"/>
</dbReference>
<keyword evidence="1" id="KW-0378">Hydrolase</keyword>
<name>A0A1M7YNA5_9FIRM</name>
<dbReference type="PANTHER" id="PTHR30404:SF0">
    <property type="entry name" value="N-ACETYLMURAMOYL-L-ALANINE AMIDASE AMIC"/>
    <property type="match status" value="1"/>
</dbReference>
<dbReference type="PANTHER" id="PTHR30404">
    <property type="entry name" value="N-ACETYLMURAMOYL-L-ALANINE AMIDASE"/>
    <property type="match status" value="1"/>
</dbReference>
<evidence type="ECO:0000259" key="3">
    <source>
        <dbReference type="SMART" id="SM00646"/>
    </source>
</evidence>
<protein>
    <submittedName>
        <fullName evidence="4">N-acetylmuramoyl-L-alanine amidase</fullName>
    </submittedName>
</protein>
<organism evidence="4 5">
    <name type="scientific">Anaerocolumna xylanovorans DSM 12503</name>
    <dbReference type="NCBI Taxonomy" id="1121345"/>
    <lineage>
        <taxon>Bacteria</taxon>
        <taxon>Bacillati</taxon>
        <taxon>Bacillota</taxon>
        <taxon>Clostridia</taxon>
        <taxon>Lachnospirales</taxon>
        <taxon>Lachnospiraceae</taxon>
        <taxon>Anaerocolumna</taxon>
    </lineage>
</organism>
<dbReference type="OrthoDB" id="43070at2"/>
<evidence type="ECO:0000256" key="2">
    <source>
        <dbReference type="SAM" id="Phobius"/>
    </source>
</evidence>